<proteinExistence type="predicted"/>
<dbReference type="InterPro" id="IPR021109">
    <property type="entry name" value="Peptidase_aspartic_dom_sf"/>
</dbReference>
<dbReference type="Proteomes" id="UP000440578">
    <property type="component" value="Unassembled WGS sequence"/>
</dbReference>
<dbReference type="SUPFAM" id="SSF50630">
    <property type="entry name" value="Acid proteases"/>
    <property type="match status" value="1"/>
</dbReference>
<sequence length="254" mass="28472">MLPESESQEGAEGGLEMEVETGEVDALVSDLFTCAEERPSLVKPPIKVDVSINGQSVQMELDTGAAVSVCTYRRFKELWPDGDRLLQPSSRLLRTFSGEKLSVRGAYCAAMPESQDASCDGPTGHLELSQELDQIDLCPITLDDIKADPHRPQIDESEIIEWKQRDHFATGKRKRPVPIVIKTPSTRQLWNRAISKANSLGDSWENFDVEGLKTEKATRYRYKALTGTWVTDEVSIKMEPEHFNAGAMRRCFRA</sequence>
<comment type="caution">
    <text evidence="1">The sequence shown here is derived from an EMBL/GenBank/DDBJ whole genome shotgun (WGS) entry which is preliminary data.</text>
</comment>
<protein>
    <submittedName>
        <fullName evidence="1">Eukaryotic elongation factor 2 kinase</fullName>
    </submittedName>
</protein>
<keyword evidence="2" id="KW-1185">Reference proteome</keyword>
<evidence type="ECO:0000313" key="2">
    <source>
        <dbReference type="Proteomes" id="UP000440578"/>
    </source>
</evidence>
<dbReference type="Gene3D" id="2.40.70.10">
    <property type="entry name" value="Acid Proteases"/>
    <property type="match status" value="1"/>
</dbReference>
<keyword evidence="1" id="KW-0648">Protein biosynthesis</keyword>
<accession>A0A6A4WUX6</accession>
<keyword evidence="1" id="KW-0418">Kinase</keyword>
<keyword evidence="1" id="KW-0251">Elongation factor</keyword>
<organism evidence="1 2">
    <name type="scientific">Amphibalanus amphitrite</name>
    <name type="common">Striped barnacle</name>
    <name type="synonym">Balanus amphitrite</name>
    <dbReference type="NCBI Taxonomy" id="1232801"/>
    <lineage>
        <taxon>Eukaryota</taxon>
        <taxon>Metazoa</taxon>
        <taxon>Ecdysozoa</taxon>
        <taxon>Arthropoda</taxon>
        <taxon>Crustacea</taxon>
        <taxon>Multicrustacea</taxon>
        <taxon>Cirripedia</taxon>
        <taxon>Thoracica</taxon>
        <taxon>Thoracicalcarea</taxon>
        <taxon>Balanomorpha</taxon>
        <taxon>Balanoidea</taxon>
        <taxon>Balanidae</taxon>
        <taxon>Amphibalaninae</taxon>
        <taxon>Amphibalanus</taxon>
    </lineage>
</organism>
<gene>
    <name evidence="1" type="primary">EEF2K_1</name>
    <name evidence="1" type="ORF">FJT64_002103</name>
</gene>
<dbReference type="EMBL" id="VIIS01000436">
    <property type="protein sequence ID" value="KAF0309089.1"/>
    <property type="molecule type" value="Genomic_DNA"/>
</dbReference>
<dbReference type="OrthoDB" id="301415at2759"/>
<evidence type="ECO:0000313" key="1">
    <source>
        <dbReference type="EMBL" id="KAF0309089.1"/>
    </source>
</evidence>
<reference evidence="1 2" key="1">
    <citation type="submission" date="2019-07" db="EMBL/GenBank/DDBJ databases">
        <title>Draft genome assembly of a fouling barnacle, Amphibalanus amphitrite (Darwin, 1854): The first reference genome for Thecostraca.</title>
        <authorList>
            <person name="Kim W."/>
        </authorList>
    </citation>
    <scope>NUCLEOTIDE SEQUENCE [LARGE SCALE GENOMIC DNA]</scope>
    <source>
        <strain evidence="1">SNU_AA5</strain>
        <tissue evidence="1">Soma without cirri and trophi</tissue>
    </source>
</reference>
<dbReference type="Gene3D" id="3.30.200.20">
    <property type="entry name" value="Phosphorylase Kinase, domain 1"/>
    <property type="match status" value="1"/>
</dbReference>
<dbReference type="GO" id="GO:0003746">
    <property type="term" value="F:translation elongation factor activity"/>
    <property type="evidence" value="ECO:0007669"/>
    <property type="project" value="UniProtKB-KW"/>
</dbReference>
<keyword evidence="1" id="KW-0808">Transferase</keyword>
<dbReference type="GO" id="GO:0016301">
    <property type="term" value="F:kinase activity"/>
    <property type="evidence" value="ECO:0007669"/>
    <property type="project" value="UniProtKB-KW"/>
</dbReference>
<name>A0A6A4WUX6_AMPAM</name>
<dbReference type="AlphaFoldDB" id="A0A6A4WUX6"/>